<organism evidence="2 3">
    <name type="scientific">Hominiventricola filiformis</name>
    <dbReference type="NCBI Taxonomy" id="2885352"/>
    <lineage>
        <taxon>Bacteria</taxon>
        <taxon>Bacillati</taxon>
        <taxon>Bacillota</taxon>
        <taxon>Clostridia</taxon>
        <taxon>Lachnospirales</taxon>
        <taxon>Lachnospiraceae</taxon>
        <taxon>Hominiventricola</taxon>
    </lineage>
</organism>
<dbReference type="RefSeq" id="WP_308458397.1">
    <property type="nucleotide sequence ID" value="NZ_JAJEPS010000001.1"/>
</dbReference>
<sequence length="163" mass="18785">MESQLDRKVREYQRLLDRKAELDMQTKENNAAKEALEQEICRMMVDEEKPNTIVDGFSYSLSQKVMYSKKSEEDLAKLQKETGISFFDTLRDQGLGDIIVETVNARTLQSTVASMQAELEENGEELPEELAQCLNIYEKLTITKRKANTKALERAKKSKKQEE</sequence>
<evidence type="ECO:0000256" key="1">
    <source>
        <dbReference type="SAM" id="Coils"/>
    </source>
</evidence>
<evidence type="ECO:0000313" key="3">
    <source>
        <dbReference type="Proteomes" id="UP001198220"/>
    </source>
</evidence>
<feature type="coiled-coil region" evidence="1">
    <location>
        <begin position="5"/>
        <end position="39"/>
    </location>
</feature>
<dbReference type="EMBL" id="JAJEPS010000001">
    <property type="protein sequence ID" value="MCC2124842.1"/>
    <property type="molecule type" value="Genomic_DNA"/>
</dbReference>
<gene>
    <name evidence="2" type="ORF">LKD36_01460</name>
</gene>
<accession>A0AAE3A4N8</accession>
<proteinExistence type="predicted"/>
<comment type="caution">
    <text evidence="2">The sequence shown here is derived from an EMBL/GenBank/DDBJ whole genome shotgun (WGS) entry which is preliminary data.</text>
</comment>
<reference evidence="2 3" key="1">
    <citation type="submission" date="2021-10" db="EMBL/GenBank/DDBJ databases">
        <title>Anaerobic single-cell dispensing facilitates the cultivation of human gut bacteria.</title>
        <authorList>
            <person name="Afrizal A."/>
        </authorList>
    </citation>
    <scope>NUCLEOTIDE SEQUENCE [LARGE SCALE GENOMIC DNA]</scope>
    <source>
        <strain evidence="2 3">CLA-AA-H276</strain>
    </source>
</reference>
<name>A0AAE3A4N8_9FIRM</name>
<keyword evidence="3" id="KW-1185">Reference proteome</keyword>
<protein>
    <submittedName>
        <fullName evidence="2">Uncharacterized protein</fullName>
    </submittedName>
</protein>
<evidence type="ECO:0000313" key="2">
    <source>
        <dbReference type="EMBL" id="MCC2124842.1"/>
    </source>
</evidence>
<dbReference type="AlphaFoldDB" id="A0AAE3A4N8"/>
<keyword evidence="1" id="KW-0175">Coiled coil</keyword>
<dbReference type="InterPro" id="IPR055731">
    <property type="entry name" value="Pam3_gp33-like"/>
</dbReference>
<dbReference type="Proteomes" id="UP001198220">
    <property type="component" value="Unassembled WGS sequence"/>
</dbReference>
<dbReference type="Pfam" id="PF23984">
    <property type="entry name" value="DUF7307"/>
    <property type="match status" value="1"/>
</dbReference>